<comment type="caution">
    <text evidence="2">The sequence shown here is derived from an EMBL/GenBank/DDBJ whole genome shotgun (WGS) entry which is preliminary data.</text>
</comment>
<accession>A0ABD1V786</accession>
<dbReference type="AlphaFoldDB" id="A0ABD1V786"/>
<dbReference type="InterPro" id="IPR001810">
    <property type="entry name" value="F-box_dom"/>
</dbReference>
<evidence type="ECO:0000259" key="1">
    <source>
        <dbReference type="PROSITE" id="PS50181"/>
    </source>
</evidence>
<dbReference type="InterPro" id="IPR006527">
    <property type="entry name" value="F-box-assoc_dom_typ1"/>
</dbReference>
<keyword evidence="3" id="KW-1185">Reference proteome</keyword>
<dbReference type="NCBIfam" id="TIGR01640">
    <property type="entry name" value="F_box_assoc_1"/>
    <property type="match status" value="1"/>
</dbReference>
<name>A0ABD1V786_9LAMI</name>
<gene>
    <name evidence="2" type="ORF">Adt_06537</name>
</gene>
<protein>
    <submittedName>
        <fullName evidence="2">F-box protein CPR30</fullName>
    </submittedName>
</protein>
<dbReference type="PROSITE" id="PS50181">
    <property type="entry name" value="FBOX"/>
    <property type="match status" value="1"/>
</dbReference>
<reference evidence="3" key="1">
    <citation type="submission" date="2024-07" db="EMBL/GenBank/DDBJ databases">
        <title>Two chromosome-level genome assemblies of Korean endemic species Abeliophyllum distichum and Forsythia ovata (Oleaceae).</title>
        <authorList>
            <person name="Jang H."/>
        </authorList>
    </citation>
    <scope>NUCLEOTIDE SEQUENCE [LARGE SCALE GENOMIC DNA]</scope>
</reference>
<dbReference type="PANTHER" id="PTHR31672">
    <property type="entry name" value="BNACNNG10540D PROTEIN"/>
    <property type="match status" value="1"/>
</dbReference>
<dbReference type="InterPro" id="IPR036047">
    <property type="entry name" value="F-box-like_dom_sf"/>
</dbReference>
<dbReference type="PANTHER" id="PTHR31672:SF13">
    <property type="entry name" value="F-BOX PROTEIN CPR30-LIKE"/>
    <property type="match status" value="1"/>
</dbReference>
<dbReference type="SUPFAM" id="SSF81383">
    <property type="entry name" value="F-box domain"/>
    <property type="match status" value="1"/>
</dbReference>
<dbReference type="InterPro" id="IPR017451">
    <property type="entry name" value="F-box-assoc_interact_dom"/>
</dbReference>
<dbReference type="InterPro" id="IPR050796">
    <property type="entry name" value="SCF_F-box_component"/>
</dbReference>
<dbReference type="Gene3D" id="1.20.1280.50">
    <property type="match status" value="1"/>
</dbReference>
<feature type="domain" description="F-box" evidence="1">
    <location>
        <begin position="1"/>
        <end position="43"/>
    </location>
</feature>
<dbReference type="EMBL" id="JBFOLK010000002">
    <property type="protein sequence ID" value="KAL2533186.1"/>
    <property type="molecule type" value="Genomic_DNA"/>
</dbReference>
<evidence type="ECO:0000313" key="3">
    <source>
        <dbReference type="Proteomes" id="UP001604336"/>
    </source>
</evidence>
<evidence type="ECO:0000313" key="2">
    <source>
        <dbReference type="EMBL" id="KAL2533186.1"/>
    </source>
</evidence>
<dbReference type="Pfam" id="PF00646">
    <property type="entry name" value="F-box"/>
    <property type="match status" value="1"/>
</dbReference>
<proteinExistence type="predicted"/>
<dbReference type="SMART" id="SM00256">
    <property type="entry name" value="FBOX"/>
    <property type="match status" value="1"/>
</dbReference>
<dbReference type="Pfam" id="PF07734">
    <property type="entry name" value="FBA_1"/>
    <property type="match status" value="1"/>
</dbReference>
<dbReference type="Proteomes" id="UP001604336">
    <property type="component" value="Unassembled WGS sequence"/>
</dbReference>
<organism evidence="2 3">
    <name type="scientific">Abeliophyllum distichum</name>
    <dbReference type="NCBI Taxonomy" id="126358"/>
    <lineage>
        <taxon>Eukaryota</taxon>
        <taxon>Viridiplantae</taxon>
        <taxon>Streptophyta</taxon>
        <taxon>Embryophyta</taxon>
        <taxon>Tracheophyta</taxon>
        <taxon>Spermatophyta</taxon>
        <taxon>Magnoliopsida</taxon>
        <taxon>eudicotyledons</taxon>
        <taxon>Gunneridae</taxon>
        <taxon>Pentapetalae</taxon>
        <taxon>asterids</taxon>
        <taxon>lamiids</taxon>
        <taxon>Lamiales</taxon>
        <taxon>Oleaceae</taxon>
        <taxon>Forsythieae</taxon>
        <taxon>Abeliophyllum</taxon>
    </lineage>
</organism>
<dbReference type="CDD" id="cd22157">
    <property type="entry name" value="F-box_AtFBW1-like"/>
    <property type="match status" value="1"/>
</dbReference>
<sequence length="380" mass="44188">MSNIPEDLVMNVLSRLRVKSLLRFRSVSKSWRTLIDSPTFIKMHMERSMKIGSTVEVIHRRNLKKFYSLHLDLSGNPVRDPEELPHPFGYRYDLEDSVVFEIHLVGSCNGVLCFVDSARRIVLWNLATRKYFEIQYLRIETPKFANFYYLVNYGFGYDCVTDDYKVIRLITTYNGISECYLVEVYSLKSDSWTRFEDLVGNTYRDNHGILVSGALHWIRDDNESPIVAFDLTEEEFNVVPCPDLSGRHCWKNLGIVRGCLCFFCDYPMLHAELWVMKDHGIKESWTKVFTESKSPIHYMRPIDHSKSKITVVSEVNNKKLAWCNFEQKSITNNAPIRYINTICAVRSLEACANYDSLVGTSWKRHDGIARSSTKKSCKEF</sequence>